<dbReference type="EMBL" id="WSZM01000312">
    <property type="protein sequence ID" value="KAF4035472.1"/>
    <property type="molecule type" value="Genomic_DNA"/>
</dbReference>
<dbReference type="EMBL" id="JAACNO010003284">
    <property type="protein sequence ID" value="KAF4127337.1"/>
    <property type="molecule type" value="Genomic_DNA"/>
</dbReference>
<dbReference type="EMBL" id="JAACNO010001782">
    <property type="protein sequence ID" value="KAF4137597.1"/>
    <property type="molecule type" value="Genomic_DNA"/>
</dbReference>
<gene>
    <name evidence="2" type="ORF">GN244_ATG12518</name>
    <name evidence="4" type="ORF">GN958_ATG13209</name>
    <name evidence="3" type="ORF">GN958_ATG23472</name>
</gene>
<evidence type="ECO:0000313" key="5">
    <source>
        <dbReference type="Proteomes" id="UP000602510"/>
    </source>
</evidence>
<proteinExistence type="predicted"/>
<dbReference type="Proteomes" id="UP000602510">
    <property type="component" value="Unassembled WGS sequence"/>
</dbReference>
<protein>
    <submittedName>
        <fullName evidence="2">Uncharacterized protein</fullName>
    </submittedName>
</protein>
<evidence type="ECO:0000313" key="2">
    <source>
        <dbReference type="EMBL" id="KAF4035472.1"/>
    </source>
</evidence>
<name>A0A833RY74_PHYIN</name>
<feature type="region of interest" description="Disordered" evidence="1">
    <location>
        <begin position="1"/>
        <end position="37"/>
    </location>
</feature>
<feature type="compositionally biased region" description="Low complexity" evidence="1">
    <location>
        <begin position="24"/>
        <end position="37"/>
    </location>
</feature>
<evidence type="ECO:0000256" key="1">
    <source>
        <dbReference type="SAM" id="MobiDB-lite"/>
    </source>
</evidence>
<sequence>MVQTRKRARLAAASDNVMHEGGEDASSSDDSSVPAAVASPVAHLTECQLGERQQDLTGLALAQTYHDSDDLQTAREDPTFRTSRWKTNMLPSFSNYVGQFCRLSRLLVTRVTNA</sequence>
<comment type="caution">
    <text evidence="2">The sequence shown here is derived from an EMBL/GenBank/DDBJ whole genome shotgun (WGS) entry which is preliminary data.</text>
</comment>
<dbReference type="AlphaFoldDB" id="A0A833RY74"/>
<keyword evidence="5" id="KW-1185">Reference proteome</keyword>
<reference evidence="2" key="1">
    <citation type="submission" date="2020-04" db="EMBL/GenBank/DDBJ databases">
        <title>Hybrid Assembly of Korean Phytophthora infestans isolates.</title>
        <authorList>
            <person name="Prokchorchik M."/>
            <person name="Lee Y."/>
            <person name="Seo J."/>
            <person name="Cho J.-H."/>
            <person name="Park Y.-E."/>
            <person name="Jang D.-C."/>
            <person name="Im J.-S."/>
            <person name="Choi J.-G."/>
            <person name="Park H.-J."/>
            <person name="Lee G.-B."/>
            <person name="Lee Y.-G."/>
            <person name="Hong S.-Y."/>
            <person name="Cho K."/>
            <person name="Sohn K.H."/>
        </authorList>
    </citation>
    <scope>NUCLEOTIDE SEQUENCE</scope>
    <source>
        <strain evidence="2">KR_1_A1</strain>
        <strain evidence="3">KR_2_A2</strain>
    </source>
</reference>
<accession>A0A833RY74</accession>
<evidence type="ECO:0000313" key="4">
    <source>
        <dbReference type="EMBL" id="KAF4137597.1"/>
    </source>
</evidence>
<organism evidence="2 5">
    <name type="scientific">Phytophthora infestans</name>
    <name type="common">Potato late blight agent</name>
    <name type="synonym">Botrytis infestans</name>
    <dbReference type="NCBI Taxonomy" id="4787"/>
    <lineage>
        <taxon>Eukaryota</taxon>
        <taxon>Sar</taxon>
        <taxon>Stramenopiles</taxon>
        <taxon>Oomycota</taxon>
        <taxon>Peronosporomycetes</taxon>
        <taxon>Peronosporales</taxon>
        <taxon>Peronosporaceae</taxon>
        <taxon>Phytophthora</taxon>
    </lineage>
</organism>
<evidence type="ECO:0000313" key="3">
    <source>
        <dbReference type="EMBL" id="KAF4127337.1"/>
    </source>
</evidence>
<dbReference type="Proteomes" id="UP000704712">
    <property type="component" value="Unassembled WGS sequence"/>
</dbReference>